<gene>
    <name evidence="1" type="ORF">S01H1_29079</name>
</gene>
<dbReference type="AlphaFoldDB" id="X0UGK2"/>
<comment type="caution">
    <text evidence="1">The sequence shown here is derived from an EMBL/GenBank/DDBJ whole genome shotgun (WGS) entry which is preliminary data.</text>
</comment>
<feature type="non-terminal residue" evidence="1">
    <location>
        <position position="277"/>
    </location>
</feature>
<name>X0UGK2_9ZZZZ</name>
<sequence length="277" mass="30137">DGTPTAHIHHEDNTLAVQHMYRKGSDFNNADRDKIVTFSSFVGPINRDWIRFRILDTIAIHANFDVTNGVIGALSNTFDAGIIPAPNNFYRCWMSWISQESINRIDYQIGIADNVTGFDGLDQDSLAYWRPQLNPGSGPDPVDSVPIRTNTNLVAAYSDLTVGWATEGGGSVDPTPIEGPTTGVFDAYRVHDDGSTVWAALKATLPPGILPVGGQYCYYAYLKEGTAVDASLRLWDTGAAVLRIDVDYEWVAGNLQIKAENVGTGGTVDLGNGWWVA</sequence>
<accession>X0UGK2</accession>
<organism evidence="1">
    <name type="scientific">marine sediment metagenome</name>
    <dbReference type="NCBI Taxonomy" id="412755"/>
    <lineage>
        <taxon>unclassified sequences</taxon>
        <taxon>metagenomes</taxon>
        <taxon>ecological metagenomes</taxon>
    </lineage>
</organism>
<feature type="non-terminal residue" evidence="1">
    <location>
        <position position="1"/>
    </location>
</feature>
<dbReference type="EMBL" id="BARS01017809">
    <property type="protein sequence ID" value="GAF87645.1"/>
    <property type="molecule type" value="Genomic_DNA"/>
</dbReference>
<proteinExistence type="predicted"/>
<evidence type="ECO:0000313" key="1">
    <source>
        <dbReference type="EMBL" id="GAF87645.1"/>
    </source>
</evidence>
<reference evidence="1" key="1">
    <citation type="journal article" date="2014" name="Front. Microbiol.">
        <title>High frequency of phylogenetically diverse reductive dehalogenase-homologous genes in deep subseafloor sedimentary metagenomes.</title>
        <authorList>
            <person name="Kawai M."/>
            <person name="Futagami T."/>
            <person name="Toyoda A."/>
            <person name="Takaki Y."/>
            <person name="Nishi S."/>
            <person name="Hori S."/>
            <person name="Arai W."/>
            <person name="Tsubouchi T."/>
            <person name="Morono Y."/>
            <person name="Uchiyama I."/>
            <person name="Ito T."/>
            <person name="Fujiyama A."/>
            <person name="Inagaki F."/>
            <person name="Takami H."/>
        </authorList>
    </citation>
    <scope>NUCLEOTIDE SEQUENCE</scope>
    <source>
        <strain evidence="1">Expedition CK06-06</strain>
    </source>
</reference>
<protein>
    <submittedName>
        <fullName evidence="1">Uncharacterized protein</fullName>
    </submittedName>
</protein>